<dbReference type="Pfam" id="PF04740">
    <property type="entry name" value="LXG"/>
    <property type="match status" value="1"/>
</dbReference>
<comment type="caution">
    <text evidence="3">The sequence shown here is derived from an EMBL/GenBank/DDBJ whole genome shotgun (WGS) entry which is preliminary data.</text>
</comment>
<accession>A0A0R1R817</accession>
<proteinExistence type="inferred from homology"/>
<dbReference type="InterPro" id="IPR006829">
    <property type="entry name" value="LXG_dom"/>
</dbReference>
<dbReference type="AlphaFoldDB" id="A0A0R1R817"/>
<dbReference type="EMBL" id="AZFF01000030">
    <property type="protein sequence ID" value="KRL52897.1"/>
    <property type="molecule type" value="Genomic_DNA"/>
</dbReference>
<keyword evidence="4" id="KW-1185">Reference proteome</keyword>
<gene>
    <name evidence="3" type="ORF">FD35_GL001793</name>
</gene>
<evidence type="ECO:0000259" key="2">
    <source>
        <dbReference type="Pfam" id="PF04740"/>
    </source>
</evidence>
<evidence type="ECO:0000256" key="1">
    <source>
        <dbReference type="ARBA" id="ARBA00034117"/>
    </source>
</evidence>
<sequence>MTRQLASVGTAMTRVPRSDNFEGAAQRSMSGYVQHVHVDATRTLTRNVEDMIREFDHLITAFKSGVDSSDSAIIDTDYLQSQKAKLSALRAELERGISKGNAGCSEASGLASVTRLRQTAPTEIEDAERKLSQTSQKLTSFNGMSPSSRMKDITVESARVGGNIRTSGGSKSGQVFMESLSYATGAIAIGGDERKKKRVALRKMKSTSHHKTKEKSDTLAKVSELIKNGRENIDRGMVTEKATWETVAAVKKSFNHTGYHKIVSLKSSKSGFKTFRQVRGEIKRTNIYKQIDRADDVLSGSALGSKLSRHLADKEFRFAGGKVVAKVPIVGSLIDGGLTYGERQKKYGKKAAAIDGTVHAGITGVSTAFGAAIGTAIPIPGVGTALGALAGAMVGNGLSKWYDSMAHKKTMALKGKGFVGKLLNAANPLG</sequence>
<feature type="domain" description="LXG" evidence="2">
    <location>
        <begin position="3"/>
        <end position="142"/>
    </location>
</feature>
<dbReference type="Proteomes" id="UP000051999">
    <property type="component" value="Unassembled WGS sequence"/>
</dbReference>
<evidence type="ECO:0000313" key="4">
    <source>
        <dbReference type="Proteomes" id="UP000051999"/>
    </source>
</evidence>
<dbReference type="PATRIC" id="fig|1114972.6.peg.1828"/>
<protein>
    <recommendedName>
        <fullName evidence="2">LXG domain-containing protein</fullName>
    </recommendedName>
</protein>
<dbReference type="eggNOG" id="COG5444">
    <property type="taxonomic scope" value="Bacteria"/>
</dbReference>
<name>A0A0R1R817_9LACO</name>
<dbReference type="STRING" id="1114972.FD35_GL001793"/>
<comment type="similarity">
    <text evidence="1">In the N-terminal section; belongs to the LXG family.</text>
</comment>
<evidence type="ECO:0000313" key="3">
    <source>
        <dbReference type="EMBL" id="KRL52897.1"/>
    </source>
</evidence>
<reference evidence="3 4" key="1">
    <citation type="journal article" date="2015" name="Genome Announc.">
        <title>Expanding the biotechnology potential of lactobacilli through comparative genomics of 213 strains and associated genera.</title>
        <authorList>
            <person name="Sun Z."/>
            <person name="Harris H.M."/>
            <person name="McCann A."/>
            <person name="Guo C."/>
            <person name="Argimon S."/>
            <person name="Zhang W."/>
            <person name="Yang X."/>
            <person name="Jeffery I.B."/>
            <person name="Cooney J.C."/>
            <person name="Kagawa T.F."/>
            <person name="Liu W."/>
            <person name="Song Y."/>
            <person name="Salvetti E."/>
            <person name="Wrobel A."/>
            <person name="Rasinkangas P."/>
            <person name="Parkhill J."/>
            <person name="Rea M.C."/>
            <person name="O'Sullivan O."/>
            <person name="Ritari J."/>
            <person name="Douillard F.P."/>
            <person name="Paul Ross R."/>
            <person name="Yang R."/>
            <person name="Briner A.E."/>
            <person name="Felis G.E."/>
            <person name="de Vos W.M."/>
            <person name="Barrangou R."/>
            <person name="Klaenhammer T.R."/>
            <person name="Caufield P.W."/>
            <person name="Cui Y."/>
            <person name="Zhang H."/>
            <person name="O'Toole P.W."/>
        </authorList>
    </citation>
    <scope>NUCLEOTIDE SEQUENCE [LARGE SCALE GENOMIC DNA]</scope>
    <source>
        <strain evidence="3 4">DSM 15814</strain>
    </source>
</reference>
<organism evidence="3 4">
    <name type="scientific">Furfurilactobacillus rossiae DSM 15814</name>
    <dbReference type="NCBI Taxonomy" id="1114972"/>
    <lineage>
        <taxon>Bacteria</taxon>
        <taxon>Bacillati</taxon>
        <taxon>Bacillota</taxon>
        <taxon>Bacilli</taxon>
        <taxon>Lactobacillales</taxon>
        <taxon>Lactobacillaceae</taxon>
        <taxon>Furfurilactobacillus</taxon>
    </lineage>
</organism>